<accession>A0A7J3ZJ46</accession>
<comment type="subunit">
    <text evidence="8">Component of the Sec protein translocase complex. Heterotrimer consisting of SecY (alpha), SecG (beta) and SecE (gamma) subunits. The heterotrimers can form oligomers, although 1 heterotrimer is thought to be able to translocate proteins. Interacts with the ribosome. May interact with SecDF, and other proteins may be involved.</text>
</comment>
<evidence type="ECO:0000313" key="9">
    <source>
        <dbReference type="EMBL" id="HHQ80083.1"/>
    </source>
</evidence>
<keyword evidence="8" id="KW-1003">Cell membrane</keyword>
<dbReference type="GO" id="GO:0005886">
    <property type="term" value="C:plasma membrane"/>
    <property type="evidence" value="ECO:0007669"/>
    <property type="project" value="UniProtKB-SubCell"/>
</dbReference>
<evidence type="ECO:0000256" key="5">
    <source>
        <dbReference type="ARBA" id="ARBA00023010"/>
    </source>
</evidence>
<keyword evidence="2 8" id="KW-0812">Transmembrane</keyword>
<proteinExistence type="inferred from homology"/>
<dbReference type="EMBL" id="DRZC01000019">
    <property type="protein sequence ID" value="HHQ80083.1"/>
    <property type="molecule type" value="Genomic_DNA"/>
</dbReference>
<dbReference type="AlphaFoldDB" id="A0A7J3ZJ46"/>
<evidence type="ECO:0000256" key="2">
    <source>
        <dbReference type="ARBA" id="ARBA00022692"/>
    </source>
</evidence>
<dbReference type="InterPro" id="IPR023391">
    <property type="entry name" value="Prot_translocase_SecE_dom_sf"/>
</dbReference>
<keyword evidence="4 8" id="KW-1133">Transmembrane helix</keyword>
<evidence type="ECO:0000256" key="8">
    <source>
        <dbReference type="HAMAP-Rule" id="MF_00422"/>
    </source>
</evidence>
<comment type="similarity">
    <text evidence="8">Belongs to the SecE/SEC61-gamma family.</text>
</comment>
<evidence type="ECO:0000256" key="1">
    <source>
        <dbReference type="ARBA" id="ARBA00022448"/>
    </source>
</evidence>
<dbReference type="GO" id="GO:0065002">
    <property type="term" value="P:intracellular protein transmembrane transport"/>
    <property type="evidence" value="ECO:0007669"/>
    <property type="project" value="UniProtKB-UniRule"/>
</dbReference>
<dbReference type="GO" id="GO:0009306">
    <property type="term" value="P:protein secretion"/>
    <property type="evidence" value="ECO:0007669"/>
    <property type="project" value="UniProtKB-UniRule"/>
</dbReference>
<dbReference type="NCBIfam" id="TIGR00327">
    <property type="entry name" value="secE_euk_arch"/>
    <property type="match status" value="1"/>
</dbReference>
<reference evidence="9" key="1">
    <citation type="journal article" date="2020" name="mSystems">
        <title>Genome- and Community-Level Interaction Insights into Carbon Utilization and Element Cycling Functions of Hydrothermarchaeota in Hydrothermal Sediment.</title>
        <authorList>
            <person name="Zhou Z."/>
            <person name="Liu Y."/>
            <person name="Xu W."/>
            <person name="Pan J."/>
            <person name="Luo Z.H."/>
            <person name="Li M."/>
        </authorList>
    </citation>
    <scope>NUCLEOTIDE SEQUENCE [LARGE SCALE GENOMIC DNA]</scope>
    <source>
        <strain evidence="9">SpSt-1116</strain>
    </source>
</reference>
<dbReference type="Gene3D" id="1.20.5.820">
    <property type="entry name" value="Preprotein translocase SecE subunit"/>
    <property type="match status" value="1"/>
</dbReference>
<dbReference type="InterPro" id="IPR008158">
    <property type="entry name" value="Translocase_Sec61-g"/>
</dbReference>
<dbReference type="GO" id="GO:0006605">
    <property type="term" value="P:protein targeting"/>
    <property type="evidence" value="ECO:0007669"/>
    <property type="project" value="UniProtKB-UniRule"/>
</dbReference>
<organism evidence="9">
    <name type="scientific">Fervidicoccus fontis</name>
    <dbReference type="NCBI Taxonomy" id="683846"/>
    <lineage>
        <taxon>Archaea</taxon>
        <taxon>Thermoproteota</taxon>
        <taxon>Thermoprotei</taxon>
        <taxon>Fervidicoccales</taxon>
        <taxon>Fervidicoccaceae</taxon>
        <taxon>Fervidicoccus</taxon>
    </lineage>
</organism>
<keyword evidence="3 8" id="KW-0653">Protein transport</keyword>
<dbReference type="InterPro" id="IPR001901">
    <property type="entry name" value="Translocase_SecE/Sec61-g"/>
</dbReference>
<keyword evidence="5 8" id="KW-0811">Translocation</keyword>
<dbReference type="SUPFAM" id="SSF103456">
    <property type="entry name" value="Preprotein translocase SecE subunit"/>
    <property type="match status" value="1"/>
</dbReference>
<evidence type="ECO:0000256" key="4">
    <source>
        <dbReference type="ARBA" id="ARBA00022989"/>
    </source>
</evidence>
<evidence type="ECO:0000256" key="3">
    <source>
        <dbReference type="ARBA" id="ARBA00022927"/>
    </source>
</evidence>
<comment type="caution">
    <text evidence="9">The sequence shown here is derived from an EMBL/GenBank/DDBJ whole genome shotgun (WGS) entry which is preliminary data.</text>
</comment>
<dbReference type="GO" id="GO:0008320">
    <property type="term" value="F:protein transmembrane transporter activity"/>
    <property type="evidence" value="ECO:0007669"/>
    <property type="project" value="UniProtKB-UniRule"/>
</dbReference>
<feature type="transmembrane region" description="Helical" evidence="8">
    <location>
        <begin position="37"/>
        <end position="58"/>
    </location>
</feature>
<keyword evidence="6 8" id="KW-0472">Membrane</keyword>
<sequence length="63" mass="7215">MGVIERFKETIGSWRRIFRLARKPEREEFTLLLKLNFLGFTLVGTIAYIIHVIATLVAPSIAP</sequence>
<dbReference type="HAMAP" id="MF_00422">
    <property type="entry name" value="SecE"/>
    <property type="match status" value="1"/>
</dbReference>
<comment type="function">
    <text evidence="8">Essential subunit of the Sec protein translocation channel SecYEG. Clamps together the 2 halves of SecY. May contact the channel plug during translocation.</text>
</comment>
<comment type="subcellular location">
    <subcellularLocation>
        <location evidence="8">Cell membrane</location>
        <topology evidence="8">Single-pass membrane protein</topology>
    </subcellularLocation>
    <subcellularLocation>
        <location evidence="7">Endomembrane system</location>
        <topology evidence="7">Single-pass membrane protein</topology>
    </subcellularLocation>
</comment>
<evidence type="ECO:0000256" key="7">
    <source>
        <dbReference type="ARBA" id="ARBA00037847"/>
    </source>
</evidence>
<protein>
    <recommendedName>
        <fullName evidence="8">Protein translocase subunit SecE</fullName>
    </recommendedName>
    <alternativeName>
        <fullName evidence="8">Protein transport protein Sec61 gamma subunit homolog</fullName>
    </alternativeName>
</protein>
<keyword evidence="1 8" id="KW-0813">Transport</keyword>
<evidence type="ECO:0000256" key="6">
    <source>
        <dbReference type="ARBA" id="ARBA00023136"/>
    </source>
</evidence>
<gene>
    <name evidence="8" type="primary">secE</name>
    <name evidence="9" type="ORF">ENM78_01255</name>
</gene>
<name>A0A7J3ZJ46_9CREN</name>
<dbReference type="GO" id="GO:0012505">
    <property type="term" value="C:endomembrane system"/>
    <property type="evidence" value="ECO:0007669"/>
    <property type="project" value="UniProtKB-SubCell"/>
</dbReference>